<keyword evidence="7" id="KW-1185">Reference proteome</keyword>
<dbReference type="GO" id="GO:0031490">
    <property type="term" value="F:chromatin DNA binding"/>
    <property type="evidence" value="ECO:0007669"/>
    <property type="project" value="TreeGrafter"/>
</dbReference>
<feature type="region of interest" description="Disordered" evidence="3">
    <location>
        <begin position="1572"/>
        <end position="1596"/>
    </location>
</feature>
<keyword evidence="2" id="KW-0175">Coiled coil</keyword>
<organism evidence="6 7">
    <name type="scientific">Chlamydomonas eustigma</name>
    <dbReference type="NCBI Taxonomy" id="1157962"/>
    <lineage>
        <taxon>Eukaryota</taxon>
        <taxon>Viridiplantae</taxon>
        <taxon>Chlorophyta</taxon>
        <taxon>core chlorophytes</taxon>
        <taxon>Chlorophyceae</taxon>
        <taxon>CS clade</taxon>
        <taxon>Chlamydomonadales</taxon>
        <taxon>Chlamydomonadaceae</taxon>
        <taxon>Chlamydomonas</taxon>
    </lineage>
</organism>
<dbReference type="InterPro" id="IPR027417">
    <property type="entry name" value="P-loop_NTPase"/>
</dbReference>
<dbReference type="GO" id="GO:0006355">
    <property type="term" value="P:regulation of DNA-templated transcription"/>
    <property type="evidence" value="ECO:0007669"/>
    <property type="project" value="InterPro"/>
</dbReference>
<feature type="compositionally biased region" description="Low complexity" evidence="3">
    <location>
        <begin position="1422"/>
        <end position="1433"/>
    </location>
</feature>
<dbReference type="GO" id="GO:0005634">
    <property type="term" value="C:nucleus"/>
    <property type="evidence" value="ECO:0007669"/>
    <property type="project" value="TreeGrafter"/>
</dbReference>
<evidence type="ECO:0000313" key="7">
    <source>
        <dbReference type="Proteomes" id="UP000232323"/>
    </source>
</evidence>
<dbReference type="GO" id="GO:0042393">
    <property type="term" value="F:histone binding"/>
    <property type="evidence" value="ECO:0007669"/>
    <property type="project" value="TreeGrafter"/>
</dbReference>
<dbReference type="Gene3D" id="3.40.50.300">
    <property type="entry name" value="P-loop containing nucleotide triphosphate hydrolases"/>
    <property type="match status" value="1"/>
</dbReference>
<evidence type="ECO:0000256" key="3">
    <source>
        <dbReference type="SAM" id="MobiDB-lite"/>
    </source>
</evidence>
<comment type="similarity">
    <text evidence="1">Belongs to the SBNO family.</text>
</comment>
<dbReference type="InterPro" id="IPR039187">
    <property type="entry name" value="SNO_AAA"/>
</dbReference>
<dbReference type="SUPFAM" id="SSF52540">
    <property type="entry name" value="P-loop containing nucleoside triphosphate hydrolases"/>
    <property type="match status" value="2"/>
</dbReference>
<feature type="domain" description="Strawberry notch helicase C" evidence="4">
    <location>
        <begin position="543"/>
        <end position="862"/>
    </location>
</feature>
<dbReference type="PANTHER" id="PTHR12706">
    <property type="entry name" value="STRAWBERRY NOTCH-RELATED"/>
    <property type="match status" value="1"/>
</dbReference>
<accession>A0A250XAZ9</accession>
<dbReference type="InterPro" id="IPR026741">
    <property type="entry name" value="SNO"/>
</dbReference>
<protein>
    <recommendedName>
        <fullName evidence="8">Strawberry notch AAA domain-containing protein</fullName>
    </recommendedName>
</protein>
<feature type="domain" description="Strawberry notch AAA" evidence="5">
    <location>
        <begin position="67"/>
        <end position="229"/>
    </location>
</feature>
<feature type="compositionally biased region" description="Acidic residues" evidence="3">
    <location>
        <begin position="1336"/>
        <end position="1386"/>
    </location>
</feature>
<dbReference type="EMBL" id="BEGY01000048">
    <property type="protein sequence ID" value="GAX80052.1"/>
    <property type="molecule type" value="Genomic_DNA"/>
</dbReference>
<feature type="region of interest" description="Disordered" evidence="3">
    <location>
        <begin position="1"/>
        <end position="48"/>
    </location>
</feature>
<evidence type="ECO:0000259" key="5">
    <source>
        <dbReference type="Pfam" id="PF13872"/>
    </source>
</evidence>
<gene>
    <name evidence="6" type="ORF">CEUSTIGMA_g7491.t1</name>
</gene>
<feature type="compositionally biased region" description="Acidic residues" evidence="3">
    <location>
        <begin position="35"/>
        <end position="46"/>
    </location>
</feature>
<dbReference type="Pfam" id="PF13871">
    <property type="entry name" value="Helicase_C_4"/>
    <property type="match status" value="1"/>
</dbReference>
<evidence type="ECO:0000259" key="4">
    <source>
        <dbReference type="Pfam" id="PF13871"/>
    </source>
</evidence>
<feature type="compositionally biased region" description="Basic residues" evidence="3">
    <location>
        <begin position="1161"/>
        <end position="1177"/>
    </location>
</feature>
<feature type="region of interest" description="Disordered" evidence="3">
    <location>
        <begin position="230"/>
        <end position="250"/>
    </location>
</feature>
<dbReference type="PANTHER" id="PTHR12706:SF33">
    <property type="entry name" value="PROTEIN WITH HELICASE_C DOMAIN"/>
    <property type="match status" value="1"/>
</dbReference>
<dbReference type="Proteomes" id="UP000232323">
    <property type="component" value="Unassembled WGS sequence"/>
</dbReference>
<evidence type="ECO:0000256" key="2">
    <source>
        <dbReference type="SAM" id="Coils"/>
    </source>
</evidence>
<name>A0A250XAZ9_9CHLO</name>
<feature type="compositionally biased region" description="Acidic residues" evidence="3">
    <location>
        <begin position="1137"/>
        <end position="1151"/>
    </location>
</feature>
<feature type="region of interest" description="Disordered" evidence="3">
    <location>
        <begin position="1896"/>
        <end position="1936"/>
    </location>
</feature>
<feature type="compositionally biased region" description="Basic and acidic residues" evidence="3">
    <location>
        <begin position="1290"/>
        <end position="1307"/>
    </location>
</feature>
<feature type="compositionally biased region" description="Low complexity" evidence="3">
    <location>
        <begin position="18"/>
        <end position="34"/>
    </location>
</feature>
<reference evidence="6 7" key="1">
    <citation type="submission" date="2017-08" db="EMBL/GenBank/DDBJ databases">
        <title>Acidophilic green algal genome provides insights into adaptation to an acidic environment.</title>
        <authorList>
            <person name="Hirooka S."/>
            <person name="Hirose Y."/>
            <person name="Kanesaki Y."/>
            <person name="Higuchi S."/>
            <person name="Fujiwara T."/>
            <person name="Onuma R."/>
            <person name="Era A."/>
            <person name="Ohbayashi R."/>
            <person name="Uzuka A."/>
            <person name="Nozaki H."/>
            <person name="Yoshikawa H."/>
            <person name="Miyagishima S.Y."/>
        </authorList>
    </citation>
    <scope>NUCLEOTIDE SEQUENCE [LARGE SCALE GENOMIC DNA]</scope>
    <source>
        <strain evidence="6 7">NIES-2499</strain>
    </source>
</reference>
<feature type="coiled-coil region" evidence="2">
    <location>
        <begin position="1671"/>
        <end position="1728"/>
    </location>
</feature>
<comment type="caution">
    <text evidence="6">The sequence shown here is derived from an EMBL/GenBank/DDBJ whole genome shotgun (WGS) entry which is preliminary data.</text>
</comment>
<evidence type="ECO:0000313" key="6">
    <source>
        <dbReference type="EMBL" id="GAX80052.1"/>
    </source>
</evidence>
<feature type="compositionally biased region" description="Low complexity" evidence="3">
    <location>
        <begin position="1460"/>
        <end position="1470"/>
    </location>
</feature>
<dbReference type="InterPro" id="IPR026937">
    <property type="entry name" value="SBNO_Helicase_C_dom"/>
</dbReference>
<dbReference type="Pfam" id="PF13872">
    <property type="entry name" value="AAA_34"/>
    <property type="match status" value="2"/>
</dbReference>
<sequence length="2175" mass="237848">MLMQHREQLQKQAHKLALKQAQKQHAAASKLAQANEEEDAEEFGDGLEEKSYSVVSTADLESLGLRKHPDAIAECASLNSVQAPKAAYKSRLPAHVLTNGISALQFESVRLACERHAQTLQDGSTAGFFLGDGPGVGKGRQVAAIILENFLHGRTKAIWISVSADLSIDAERDLRDSGALRYQEVKIHDLKRMKSKPTQALSTLPGLDTGVLFSTYDLLISGNATSKQKKKKKDASALEASKGPASMAKAEEEQVDEFGVGTRLKQIIDWFGQDYDGLIVLDECHRAKNCVANKTNSRGTTAESKTSRAVIELQQRCRKARILYVSATGATEAENLCYMTRLGLWGAGAAFRDQEDMVSTLKDGGVGTMELVAMELKQMGSYIARTLSYQGVSFEQKLVEVDEAYRALYDKAVDLWFETWVFLNGLKDSPGLLLPWKVVSAQYWGGHMRFFRQLCTAAKVPSIEVLAREELSRGHCVVIGMQSTGEARTEAYVKSSGGDDAVFDQFVEPASLILQTILQKNAVKSEEREKLLERSSKLNLPKNPLDDLIERLGGPKAVAEMTGRAKRMVRISENEYKYVSRASETSSLDEINLEEKELFQTGRKLVAVISDAASTGISLQADKSKPNQRLRVHITLELAWSADKTVQQLGRTHRSNQAQPPRYLLVCTDISGESRFASAVAKRLEQLGALTHGDRYAASASDVLAAFNIQTKYGKQALATMYKIILGKQPAPEGITPQWVLEDLSSRGYEPGTPDYDMKRISAMNRFLTEAREELTNMKVLEDEDNAHTPRGNAVDDVLLRLEDADKEKKSHGQGRDINRLLNRLLGIHVEKQKRIFSYFMLVLDSHIKEMKKTGKYDEQGIITPSCSAIQFISKETAFKSAVTGAESYLYKFRTDRGMTWEMVLDKYKKEKAEDPETETCFAYREYYPGGGKIKATNYVLAIERNERGRKRKGAYGKRRSVPAFFRFMRPATGYGAMDTSYEKFKADYKPVTDADVFGKDGGKSSRMRRNWEGEYQHKTRERHQDMYVISGSMLHVLSSISHVFQTGSRTSVSRSNKMQVIRVESTDARPVSAVGVLVPDHLVRELMVALRALQGREAIAAQQDPALQKPVKGQQMRTESHGAVALDNVAKPEQVVIEDDDEEDEEDNGGDSDTAQGGKSTRRRSGGGAGSRKRSKNCSTLRQGPALGEALHGEEGQELSEAIKRLASAGLWEAPLRQLTVRATPAVDKWASKILPSPLPHRPSNKSLKKPELDDFIVLSSEEEDEDDQPLGAKRKAAKVGALAGQSGDKTHNISSKDKKLSSREVEVEDYEDDVAIGRKGIGMRRGKHILADEGVSDESELDEETDEEDIDLSDEEEEEEGGMSDSEVEEELLEEDEDEKEEEENVRWGSRGLRNTPRSRSPSPLGILGQATGGRSQEGTSSRRSLRSLSPAPSPRPSPALTPSLALSPETSPPLSPAPASSLIPTATDDNGRAAEVLTPQPIPSNINVACKRTHQAQMKEISLAQDPKRQRVDHTPVPELMAQDPMVYERGDAVGDAALSLTGNNLTGTVSKDETSDTIASPPCAASLRRESAEEGSGVCKTAQGTAEAGGTGDMERGGEGMSWVPHGSLTLQAETIKGLSVQYGTVMVSEQHAAAMESPQMRQLSSRVEDDISAVPEGPLSFRALVKQEVEQEYKESLKEKIKKAAEIGQRHAEKEIVSLKQALKEVSEKNQQLEQRLTEMTSNVLAAEPAGSHEMMSSGSDEVYAKAKAEVETQYFEHMKEQIMKAAELGKASAEREAAKQVEEKCRAHVLQTAELEKKLLLYNRLAEEAQRKTDAMSKKLREAVESKLKLLEELEGLRERLTLLDPSSSGSAHQVIKGLHEAAGLPHTSGNAAADMSAAGLPHTSGNAAADMSAAGLPHTSGNAAADMSAARTHLPGQQRSVSSPPSPPELKRLICEEVMEGDSPVSGLVERGSSSTAGHVGKVVVGHVTGEDSGNRCIGGQTSISNRHGSGIASPVRRLELNVTPGVSPKPYSSLSFSSPQPLQPNFTADNNFVRKVKPEGRSYSFVHTRPDTMAPATVLKAESPGMRAPEVLNVSCESVTACLSAAGGAGMTAAALAEHFRNGLEACDQADRRRDYCSEEAKNRFHAQLCSCLRKLVLGMDVFRRGGSSSLTDEINLDDDSTVYIIM</sequence>
<feature type="domain" description="Strawberry notch AAA" evidence="5">
    <location>
        <begin position="257"/>
        <end position="411"/>
    </location>
</feature>
<proteinExistence type="inferred from homology"/>
<evidence type="ECO:0000256" key="1">
    <source>
        <dbReference type="ARBA" id="ARBA00006992"/>
    </source>
</evidence>
<dbReference type="OrthoDB" id="421838at2759"/>
<feature type="compositionally biased region" description="Low complexity" evidence="3">
    <location>
        <begin position="1443"/>
        <end position="1452"/>
    </location>
</feature>
<feature type="coiled-coil region" evidence="2">
    <location>
        <begin position="1769"/>
        <end position="1846"/>
    </location>
</feature>
<evidence type="ECO:0008006" key="8">
    <source>
        <dbReference type="Google" id="ProtNLM"/>
    </source>
</evidence>
<feature type="region of interest" description="Disordered" evidence="3">
    <location>
        <begin position="1260"/>
        <end position="1487"/>
    </location>
</feature>
<feature type="region of interest" description="Disordered" evidence="3">
    <location>
        <begin position="1105"/>
        <end position="1194"/>
    </location>
</feature>